<proteinExistence type="predicted"/>
<dbReference type="EMBL" id="CP036525">
    <property type="protein sequence ID" value="QDT01720.1"/>
    <property type="molecule type" value="Genomic_DNA"/>
</dbReference>
<evidence type="ECO:0000313" key="2">
    <source>
        <dbReference type="EMBL" id="QDT01720.1"/>
    </source>
</evidence>
<gene>
    <name evidence="2" type="ORF">K227x_00870</name>
</gene>
<sequence length="210" mass="23063">MNPLTGLRSTAAIGGSTWLLVIMVTSAWSAESNREELPAVQLQPAPAELSVAPLDHIEYPDDRPEWLDDKPTLGGDEDRIVVVSSACDHSEDALEELRWMQRAAVATYVSRLVGSSSDFDFYQFTDDDLDQNLISQRYLGEVMQGDSTKYEAAVELRFDSADQDKILAAWKNVEVADRLKALGGLTSLGLVVLMCTGGLIGVISRRYPNP</sequence>
<evidence type="ECO:0000313" key="3">
    <source>
        <dbReference type="Proteomes" id="UP000318538"/>
    </source>
</evidence>
<keyword evidence="1" id="KW-0472">Membrane</keyword>
<dbReference type="OrthoDB" id="282910at2"/>
<accession>A0A517N3K6</accession>
<dbReference type="AlphaFoldDB" id="A0A517N3K6"/>
<feature type="transmembrane region" description="Helical" evidence="1">
    <location>
        <begin position="181"/>
        <end position="203"/>
    </location>
</feature>
<protein>
    <submittedName>
        <fullName evidence="2">Uncharacterized protein</fullName>
    </submittedName>
</protein>
<dbReference type="Proteomes" id="UP000318538">
    <property type="component" value="Chromosome"/>
</dbReference>
<dbReference type="KEGG" id="rlc:K227x_00870"/>
<organism evidence="2 3">
    <name type="scientific">Rubripirellula lacrimiformis</name>
    <dbReference type="NCBI Taxonomy" id="1930273"/>
    <lineage>
        <taxon>Bacteria</taxon>
        <taxon>Pseudomonadati</taxon>
        <taxon>Planctomycetota</taxon>
        <taxon>Planctomycetia</taxon>
        <taxon>Pirellulales</taxon>
        <taxon>Pirellulaceae</taxon>
        <taxon>Rubripirellula</taxon>
    </lineage>
</organism>
<evidence type="ECO:0000256" key="1">
    <source>
        <dbReference type="SAM" id="Phobius"/>
    </source>
</evidence>
<name>A0A517N3K6_9BACT</name>
<keyword evidence="1" id="KW-0812">Transmembrane</keyword>
<keyword evidence="3" id="KW-1185">Reference proteome</keyword>
<keyword evidence="1" id="KW-1133">Transmembrane helix</keyword>
<reference evidence="2 3" key="1">
    <citation type="submission" date="2019-02" db="EMBL/GenBank/DDBJ databases">
        <title>Deep-cultivation of Planctomycetes and their phenomic and genomic characterization uncovers novel biology.</title>
        <authorList>
            <person name="Wiegand S."/>
            <person name="Jogler M."/>
            <person name="Boedeker C."/>
            <person name="Pinto D."/>
            <person name="Vollmers J."/>
            <person name="Rivas-Marin E."/>
            <person name="Kohn T."/>
            <person name="Peeters S.H."/>
            <person name="Heuer A."/>
            <person name="Rast P."/>
            <person name="Oberbeckmann S."/>
            <person name="Bunk B."/>
            <person name="Jeske O."/>
            <person name="Meyerdierks A."/>
            <person name="Storesund J.E."/>
            <person name="Kallscheuer N."/>
            <person name="Luecker S."/>
            <person name="Lage O.M."/>
            <person name="Pohl T."/>
            <person name="Merkel B.J."/>
            <person name="Hornburger P."/>
            <person name="Mueller R.-W."/>
            <person name="Bruemmer F."/>
            <person name="Labrenz M."/>
            <person name="Spormann A.M."/>
            <person name="Op den Camp H."/>
            <person name="Overmann J."/>
            <person name="Amann R."/>
            <person name="Jetten M.S.M."/>
            <person name="Mascher T."/>
            <person name="Medema M.H."/>
            <person name="Devos D.P."/>
            <person name="Kaster A.-K."/>
            <person name="Ovreas L."/>
            <person name="Rohde M."/>
            <person name="Galperin M.Y."/>
            <person name="Jogler C."/>
        </authorList>
    </citation>
    <scope>NUCLEOTIDE SEQUENCE [LARGE SCALE GENOMIC DNA]</scope>
    <source>
        <strain evidence="2 3">K22_7</strain>
    </source>
</reference>
<dbReference type="RefSeq" id="WP_145167476.1">
    <property type="nucleotide sequence ID" value="NZ_CP036525.1"/>
</dbReference>